<dbReference type="SUPFAM" id="SSF89447">
    <property type="entry name" value="AbrB/MazE/MraZ-like"/>
    <property type="match status" value="1"/>
</dbReference>
<sequence>MDEKEKLLEIVKVNSQKNTVRITIPRRIAKILDIGDGDFIGYYEAGRTIIIRKLQ</sequence>
<name>Q978I0_THEVO</name>
<reference evidence="1 2" key="1">
    <citation type="journal article" date="1999" name="Proc. Jpn. Acad.">
        <title>Determination of the complete genomic DNA sequence of Thermoplasma volvanium GSS1.</title>
        <authorList>
            <person name="Kawashima T."/>
            <person name="Yamamoto Y."/>
            <person name="Aramaki H."/>
            <person name="Nunoshiba T."/>
            <person name="Kawamoto T."/>
            <person name="Watanabe K."/>
            <person name="Yamazaki M."/>
            <person name="Kanehori K."/>
            <person name="Amano N."/>
            <person name="Ohya Y."/>
            <person name="Makino K."/>
            <person name="Suzuki M."/>
        </authorList>
    </citation>
    <scope>NUCLEOTIDE SEQUENCE [LARGE SCALE GENOMIC DNA]</scope>
    <source>
        <strain evidence="2">ATCC 51530 / DSM 4299 / JCM 9571 / NBRC 15438 / GSS1</strain>
    </source>
</reference>
<organism evidence="1 2">
    <name type="scientific">Thermoplasma volcanium (strain ATCC 51530 / DSM 4299 / JCM 9571 / NBRC 15438 / GSS1)</name>
    <dbReference type="NCBI Taxonomy" id="273116"/>
    <lineage>
        <taxon>Archaea</taxon>
        <taxon>Methanobacteriati</taxon>
        <taxon>Thermoplasmatota</taxon>
        <taxon>Thermoplasmata</taxon>
        <taxon>Thermoplasmatales</taxon>
        <taxon>Thermoplasmataceae</taxon>
        <taxon>Thermoplasma</taxon>
    </lineage>
</organism>
<dbReference type="RefSeq" id="WP_156769128.1">
    <property type="nucleotide sequence ID" value="NC_002689.2"/>
</dbReference>
<dbReference type="GeneID" id="42990964"/>
<dbReference type="InterPro" id="IPR037914">
    <property type="entry name" value="SpoVT-AbrB_sf"/>
</dbReference>
<dbReference type="EMBL" id="BA000011">
    <property type="protein sequence ID" value="BAB60577.1"/>
    <property type="molecule type" value="Genomic_DNA"/>
</dbReference>
<dbReference type="KEGG" id="tvo:TVG1482073"/>
<evidence type="ECO:0000313" key="2">
    <source>
        <dbReference type="Proteomes" id="UP000001017"/>
    </source>
</evidence>
<reference evidence="1 2" key="2">
    <citation type="journal article" date="2000" name="Proc. Natl. Acad. Sci. U.S.A.">
        <title>Archaeal adaptation to higher temperatures revealed by genomic sequence of Thermoplasma volcanium.</title>
        <authorList>
            <person name="Kawashima T."/>
            <person name="Amano N."/>
            <person name="Koike H."/>
            <person name="Makino S."/>
            <person name="Higuchi S."/>
            <person name="Kawashima-Ohya Y."/>
            <person name="Watanabe K."/>
            <person name="Yamazaki M."/>
            <person name="Kanehori K."/>
            <person name="Kawamoto T."/>
            <person name="Nunoshiba T."/>
            <person name="Yamamoto Y."/>
            <person name="Aramaki H."/>
            <person name="Makino K."/>
            <person name="Suzuki M."/>
        </authorList>
    </citation>
    <scope>NUCLEOTIDE SEQUENCE [LARGE SCALE GENOMIC DNA]</scope>
    <source>
        <strain evidence="2">ATCC 51530 / DSM 4299 / JCM 9571 / NBRC 15438 / GSS1</strain>
    </source>
</reference>
<dbReference type="AlphaFoldDB" id="Q978I0"/>
<dbReference type="Proteomes" id="UP000001017">
    <property type="component" value="Chromosome"/>
</dbReference>
<accession>Q978I0</accession>
<keyword evidence="2" id="KW-1185">Reference proteome</keyword>
<gene>
    <name evidence="1" type="ORF">TVG1482073</name>
</gene>
<proteinExistence type="predicted"/>
<evidence type="ECO:0000313" key="1">
    <source>
        <dbReference type="EMBL" id="BAB60577.1"/>
    </source>
</evidence>
<dbReference type="PaxDb" id="273116-14325674"/>
<protein>
    <submittedName>
        <fullName evidence="1">TVG1482073 protein</fullName>
    </submittedName>
</protein>
<dbReference type="OrthoDB" id="56402at2157"/>
<dbReference type="HOGENOM" id="CLU_3021187_0_0_2"/>